<dbReference type="EMBL" id="KZ305034">
    <property type="protein sequence ID" value="PIA44179.1"/>
    <property type="molecule type" value="Genomic_DNA"/>
</dbReference>
<proteinExistence type="predicted"/>
<organism evidence="2 3">
    <name type="scientific">Aquilegia coerulea</name>
    <name type="common">Rocky mountain columbine</name>
    <dbReference type="NCBI Taxonomy" id="218851"/>
    <lineage>
        <taxon>Eukaryota</taxon>
        <taxon>Viridiplantae</taxon>
        <taxon>Streptophyta</taxon>
        <taxon>Embryophyta</taxon>
        <taxon>Tracheophyta</taxon>
        <taxon>Spermatophyta</taxon>
        <taxon>Magnoliopsida</taxon>
        <taxon>Ranunculales</taxon>
        <taxon>Ranunculaceae</taxon>
        <taxon>Thalictroideae</taxon>
        <taxon>Aquilegia</taxon>
    </lineage>
</organism>
<sequence length="114" mass="12923">MDGLIPFLFHALKKNKGSTRRNYRSLSDQGSTRSYHLLVGNSGSLEGSSHRRTRSEFQPPTFDFIDQRSGIELHSRSLKVVDSPRNVKDTKQQIAAGSSYQKKPVNTNNVSRFR</sequence>
<feature type="region of interest" description="Disordered" evidence="1">
    <location>
        <begin position="82"/>
        <end position="114"/>
    </location>
</feature>
<dbReference type="Proteomes" id="UP000230069">
    <property type="component" value="Unassembled WGS sequence"/>
</dbReference>
<feature type="compositionally biased region" description="Polar residues" evidence="1">
    <location>
        <begin position="92"/>
        <end position="114"/>
    </location>
</feature>
<evidence type="ECO:0000313" key="2">
    <source>
        <dbReference type="EMBL" id="PIA44179.1"/>
    </source>
</evidence>
<reference evidence="2 3" key="1">
    <citation type="submission" date="2017-09" db="EMBL/GenBank/DDBJ databases">
        <title>WGS assembly of Aquilegia coerulea Goldsmith.</title>
        <authorList>
            <person name="Hodges S."/>
            <person name="Kramer E."/>
            <person name="Nordborg M."/>
            <person name="Tomkins J."/>
            <person name="Borevitz J."/>
            <person name="Derieg N."/>
            <person name="Yan J."/>
            <person name="Mihaltcheva S."/>
            <person name="Hayes R.D."/>
            <person name="Rokhsar D."/>
        </authorList>
    </citation>
    <scope>NUCLEOTIDE SEQUENCE [LARGE SCALE GENOMIC DNA]</scope>
    <source>
        <strain evidence="3">cv. Goldsmith</strain>
    </source>
</reference>
<protein>
    <submittedName>
        <fullName evidence="2">Uncharacterized protein</fullName>
    </submittedName>
</protein>
<dbReference type="PANTHER" id="PTHR38370">
    <property type="entry name" value="BETA-1,4-XYLOSIDASE"/>
    <property type="match status" value="1"/>
</dbReference>
<gene>
    <name evidence="2" type="ORF">AQUCO_01700060v1</name>
</gene>
<feature type="region of interest" description="Disordered" evidence="1">
    <location>
        <begin position="40"/>
        <end position="61"/>
    </location>
</feature>
<evidence type="ECO:0000313" key="3">
    <source>
        <dbReference type="Proteomes" id="UP000230069"/>
    </source>
</evidence>
<accession>A0A2G5DL05</accession>
<dbReference type="AlphaFoldDB" id="A0A2G5DL05"/>
<name>A0A2G5DL05_AQUCA</name>
<keyword evidence="3" id="KW-1185">Reference proteome</keyword>
<dbReference type="InParanoid" id="A0A2G5DL05"/>
<dbReference type="PANTHER" id="PTHR38370:SF1">
    <property type="entry name" value="BETA-1,4-XYLOSIDASE"/>
    <property type="match status" value="1"/>
</dbReference>
<evidence type="ECO:0000256" key="1">
    <source>
        <dbReference type="SAM" id="MobiDB-lite"/>
    </source>
</evidence>
<dbReference type="OrthoDB" id="1929722at2759"/>